<dbReference type="EMBL" id="JAYRBN010000075">
    <property type="protein sequence ID" value="KAL2732744.1"/>
    <property type="molecule type" value="Genomic_DNA"/>
</dbReference>
<evidence type="ECO:0000313" key="2">
    <source>
        <dbReference type="Proteomes" id="UP001607303"/>
    </source>
</evidence>
<protein>
    <submittedName>
        <fullName evidence="1">Uncharacterized protein</fullName>
    </submittedName>
</protein>
<keyword evidence="2" id="KW-1185">Reference proteome</keyword>
<gene>
    <name evidence="1" type="ORF">V1477_014985</name>
</gene>
<organism evidence="1 2">
    <name type="scientific">Vespula maculifrons</name>
    <name type="common">Eastern yellow jacket</name>
    <name type="synonym">Wasp</name>
    <dbReference type="NCBI Taxonomy" id="7453"/>
    <lineage>
        <taxon>Eukaryota</taxon>
        <taxon>Metazoa</taxon>
        <taxon>Ecdysozoa</taxon>
        <taxon>Arthropoda</taxon>
        <taxon>Hexapoda</taxon>
        <taxon>Insecta</taxon>
        <taxon>Pterygota</taxon>
        <taxon>Neoptera</taxon>
        <taxon>Endopterygota</taxon>
        <taxon>Hymenoptera</taxon>
        <taxon>Apocrita</taxon>
        <taxon>Aculeata</taxon>
        <taxon>Vespoidea</taxon>
        <taxon>Vespidae</taxon>
        <taxon>Vespinae</taxon>
        <taxon>Vespula</taxon>
    </lineage>
</organism>
<dbReference type="Proteomes" id="UP001607303">
    <property type="component" value="Unassembled WGS sequence"/>
</dbReference>
<proteinExistence type="predicted"/>
<name>A0ABD2BJ06_VESMC</name>
<sequence>MTTDRLLIEKRKFYMLGGINDTKCINKHSITIISFENRTISFGNLKKNYGNACSLLMNEAFEKYHFRKCFNISCRVPSCLFERKNKS</sequence>
<accession>A0ABD2BJ06</accession>
<dbReference type="AlphaFoldDB" id="A0ABD2BJ06"/>
<comment type="caution">
    <text evidence="1">The sequence shown here is derived from an EMBL/GenBank/DDBJ whole genome shotgun (WGS) entry which is preliminary data.</text>
</comment>
<evidence type="ECO:0000313" key="1">
    <source>
        <dbReference type="EMBL" id="KAL2732744.1"/>
    </source>
</evidence>
<reference evidence="1 2" key="1">
    <citation type="journal article" date="2024" name="Ann. Entomol. Soc. Am.">
        <title>Genomic analyses of the southern and eastern yellowjacket wasps (Hymenoptera: Vespidae) reveal evolutionary signatures of social life.</title>
        <authorList>
            <person name="Catto M.A."/>
            <person name="Caine P.B."/>
            <person name="Orr S.E."/>
            <person name="Hunt B.G."/>
            <person name="Goodisman M.A.D."/>
        </authorList>
    </citation>
    <scope>NUCLEOTIDE SEQUENCE [LARGE SCALE GENOMIC DNA]</scope>
    <source>
        <strain evidence="1">232</strain>
        <tissue evidence="1">Head and thorax</tissue>
    </source>
</reference>